<dbReference type="AlphaFoldDB" id="A0AAD4QYM5"/>
<protein>
    <submittedName>
        <fullName evidence="1">Uncharacterized protein</fullName>
    </submittedName>
</protein>
<organism evidence="1 2">
    <name type="scientific">Ditylenchus destructor</name>
    <dbReference type="NCBI Taxonomy" id="166010"/>
    <lineage>
        <taxon>Eukaryota</taxon>
        <taxon>Metazoa</taxon>
        <taxon>Ecdysozoa</taxon>
        <taxon>Nematoda</taxon>
        <taxon>Chromadorea</taxon>
        <taxon>Rhabditida</taxon>
        <taxon>Tylenchina</taxon>
        <taxon>Tylenchomorpha</taxon>
        <taxon>Sphaerularioidea</taxon>
        <taxon>Anguinidae</taxon>
        <taxon>Anguininae</taxon>
        <taxon>Ditylenchus</taxon>
    </lineage>
</organism>
<sequence length="74" mass="8527">MLGLRSLRSLRPRRDNQYWVGFVKISAAFGGLDNNAPRVTIRAETVIEMNEETGEECVSERYELHVKNHILHSD</sequence>
<accession>A0AAD4QYM5</accession>
<name>A0AAD4QYM5_9BILA</name>
<dbReference type="Proteomes" id="UP001201812">
    <property type="component" value="Unassembled WGS sequence"/>
</dbReference>
<gene>
    <name evidence="1" type="ORF">DdX_17843</name>
</gene>
<dbReference type="EMBL" id="JAKKPZ010000214">
    <property type="protein sequence ID" value="KAI1698513.1"/>
    <property type="molecule type" value="Genomic_DNA"/>
</dbReference>
<keyword evidence="2" id="KW-1185">Reference proteome</keyword>
<evidence type="ECO:0000313" key="2">
    <source>
        <dbReference type="Proteomes" id="UP001201812"/>
    </source>
</evidence>
<reference evidence="1" key="1">
    <citation type="submission" date="2022-01" db="EMBL/GenBank/DDBJ databases">
        <title>Genome Sequence Resource for Two Populations of Ditylenchus destructor, the Migratory Endoparasitic Phytonematode.</title>
        <authorList>
            <person name="Zhang H."/>
            <person name="Lin R."/>
            <person name="Xie B."/>
        </authorList>
    </citation>
    <scope>NUCLEOTIDE SEQUENCE</scope>
    <source>
        <strain evidence="1">BazhouSP</strain>
    </source>
</reference>
<evidence type="ECO:0000313" key="1">
    <source>
        <dbReference type="EMBL" id="KAI1698513.1"/>
    </source>
</evidence>
<comment type="caution">
    <text evidence="1">The sequence shown here is derived from an EMBL/GenBank/DDBJ whole genome shotgun (WGS) entry which is preliminary data.</text>
</comment>
<proteinExistence type="predicted"/>